<sequence>MGRSSGSHTWLRMVPGSSRQLPCNLLRTLEVFPSSELTSLRSSGEAVYARLSLDPEALEEDEEGQWHLDVILGSDNDLYWQPPVPPGLSADAVPSVMVCLRSASGVSSLELRDDLCADWGEPRDPLGNLLSPESPAFRGVQVPQPAPKRGEALKPSLDFQLQVKDLALYAPSGPKALAIHVRPDQLSVAGSRLQLSLGHGHAMKFFQNFPSSKQFQAQPSRRLRGAMNTVRGIAAATAASPTARYVAIGILLGVSGVIYAMRRSGTLWILGLMLALLLEQSYFLHDWFLDLAPHLGCPPDVVWRRSLRRPLAALTIDDVPLLNSPSTLEAILDVLKENQVHATLMIMSGFDVAVEHGGASPELRKRYRELLKRAVTEGHELGNHLQFDRPAIAMAADDFDRA</sequence>
<feature type="domain" description="NodB homology" evidence="1">
    <location>
        <begin position="310"/>
        <end position="402"/>
    </location>
</feature>
<dbReference type="SUPFAM" id="SSF88713">
    <property type="entry name" value="Glycoside hydrolase/deacetylase"/>
    <property type="match status" value="1"/>
</dbReference>
<dbReference type="GO" id="GO:0005975">
    <property type="term" value="P:carbohydrate metabolic process"/>
    <property type="evidence" value="ECO:0007669"/>
    <property type="project" value="InterPro"/>
</dbReference>
<comment type="caution">
    <text evidence="2">The sequence shown here is derived from an EMBL/GenBank/DDBJ whole genome shotgun (WGS) entry which is preliminary data.</text>
</comment>
<reference evidence="2" key="1">
    <citation type="submission" date="2022-10" db="EMBL/GenBank/DDBJ databases">
        <authorList>
            <person name="Chen Y."/>
            <person name="Dougan E. K."/>
            <person name="Chan C."/>
            <person name="Rhodes N."/>
            <person name="Thang M."/>
        </authorList>
    </citation>
    <scope>NUCLEOTIDE SEQUENCE</scope>
</reference>
<evidence type="ECO:0000259" key="1">
    <source>
        <dbReference type="PROSITE" id="PS51677"/>
    </source>
</evidence>
<accession>A0A9P1GBM6</accession>
<dbReference type="EMBL" id="CAMXCT030003422">
    <property type="protein sequence ID" value="CAL4791674.1"/>
    <property type="molecule type" value="Genomic_DNA"/>
</dbReference>
<dbReference type="EMBL" id="CAMXCT020003422">
    <property type="protein sequence ID" value="CAL1157737.1"/>
    <property type="molecule type" value="Genomic_DNA"/>
</dbReference>
<evidence type="ECO:0000313" key="3">
    <source>
        <dbReference type="EMBL" id="CAL1157737.1"/>
    </source>
</evidence>
<evidence type="ECO:0000313" key="2">
    <source>
        <dbReference type="EMBL" id="CAI4004362.1"/>
    </source>
</evidence>
<dbReference type="OrthoDB" id="407355at2759"/>
<proteinExistence type="predicted"/>
<gene>
    <name evidence="2" type="ORF">C1SCF055_LOCUS30150</name>
</gene>
<dbReference type="Proteomes" id="UP001152797">
    <property type="component" value="Unassembled WGS sequence"/>
</dbReference>
<feature type="non-terminal residue" evidence="2">
    <location>
        <position position="1"/>
    </location>
</feature>
<reference evidence="3" key="2">
    <citation type="submission" date="2024-04" db="EMBL/GenBank/DDBJ databases">
        <authorList>
            <person name="Chen Y."/>
            <person name="Shah S."/>
            <person name="Dougan E. K."/>
            <person name="Thang M."/>
            <person name="Chan C."/>
        </authorList>
    </citation>
    <scope>NUCLEOTIDE SEQUENCE [LARGE SCALE GENOMIC DNA]</scope>
</reference>
<dbReference type="AlphaFoldDB" id="A0A9P1GBM6"/>
<keyword evidence="5" id="KW-1185">Reference proteome</keyword>
<organism evidence="2">
    <name type="scientific">Cladocopium goreaui</name>
    <dbReference type="NCBI Taxonomy" id="2562237"/>
    <lineage>
        <taxon>Eukaryota</taxon>
        <taxon>Sar</taxon>
        <taxon>Alveolata</taxon>
        <taxon>Dinophyceae</taxon>
        <taxon>Suessiales</taxon>
        <taxon>Symbiodiniaceae</taxon>
        <taxon>Cladocopium</taxon>
    </lineage>
</organism>
<evidence type="ECO:0000313" key="4">
    <source>
        <dbReference type="EMBL" id="CAL4791674.1"/>
    </source>
</evidence>
<dbReference type="PROSITE" id="PS51677">
    <property type="entry name" value="NODB"/>
    <property type="match status" value="1"/>
</dbReference>
<dbReference type="Pfam" id="PF01522">
    <property type="entry name" value="Polysacc_deac_1"/>
    <property type="match status" value="1"/>
</dbReference>
<dbReference type="InterPro" id="IPR011330">
    <property type="entry name" value="Glyco_hydro/deAcase_b/a-brl"/>
</dbReference>
<protein>
    <submittedName>
        <fullName evidence="4">NodB homology domain-containing protein</fullName>
    </submittedName>
</protein>
<evidence type="ECO:0000313" key="5">
    <source>
        <dbReference type="Proteomes" id="UP001152797"/>
    </source>
</evidence>
<dbReference type="GO" id="GO:0016810">
    <property type="term" value="F:hydrolase activity, acting on carbon-nitrogen (but not peptide) bonds"/>
    <property type="evidence" value="ECO:0007669"/>
    <property type="project" value="InterPro"/>
</dbReference>
<dbReference type="Gene3D" id="3.20.20.370">
    <property type="entry name" value="Glycoside hydrolase/deacetylase"/>
    <property type="match status" value="1"/>
</dbReference>
<dbReference type="InterPro" id="IPR002509">
    <property type="entry name" value="NODB_dom"/>
</dbReference>
<name>A0A9P1GBM6_9DINO</name>
<dbReference type="EMBL" id="CAMXCT010003422">
    <property type="protein sequence ID" value="CAI4004362.1"/>
    <property type="molecule type" value="Genomic_DNA"/>
</dbReference>